<dbReference type="PROSITE" id="PS50850">
    <property type="entry name" value="MFS"/>
    <property type="match status" value="1"/>
</dbReference>
<keyword evidence="2" id="KW-0813">Transport</keyword>
<comment type="caution">
    <text evidence="8">The sequence shown here is derived from an EMBL/GenBank/DDBJ whole genome shotgun (WGS) entry which is preliminary data.</text>
</comment>
<evidence type="ECO:0000256" key="6">
    <source>
        <dbReference type="SAM" id="Phobius"/>
    </source>
</evidence>
<name>A0ABW4KJJ5_9BACI</name>
<organism evidence="8 9">
    <name type="scientific">Siminovitchia sediminis</name>
    <dbReference type="NCBI Taxonomy" id="1274353"/>
    <lineage>
        <taxon>Bacteria</taxon>
        <taxon>Bacillati</taxon>
        <taxon>Bacillota</taxon>
        <taxon>Bacilli</taxon>
        <taxon>Bacillales</taxon>
        <taxon>Bacillaceae</taxon>
        <taxon>Siminovitchia</taxon>
    </lineage>
</organism>
<feature type="transmembrane region" description="Helical" evidence="6">
    <location>
        <begin position="284"/>
        <end position="302"/>
    </location>
</feature>
<evidence type="ECO:0000256" key="1">
    <source>
        <dbReference type="ARBA" id="ARBA00004651"/>
    </source>
</evidence>
<protein>
    <submittedName>
        <fullName evidence="8">CynX/NimT family MFS transporter</fullName>
    </submittedName>
</protein>
<evidence type="ECO:0000256" key="4">
    <source>
        <dbReference type="ARBA" id="ARBA00022989"/>
    </source>
</evidence>
<keyword evidence="3 6" id="KW-0812">Transmembrane</keyword>
<feature type="domain" description="Major facilitator superfamily (MFS) profile" evidence="7">
    <location>
        <begin position="15"/>
        <end position="395"/>
    </location>
</feature>
<dbReference type="Gene3D" id="1.20.1250.20">
    <property type="entry name" value="MFS general substrate transporter like domains"/>
    <property type="match status" value="2"/>
</dbReference>
<feature type="transmembrane region" description="Helical" evidence="6">
    <location>
        <begin position="308"/>
        <end position="330"/>
    </location>
</feature>
<dbReference type="PANTHER" id="PTHR23523">
    <property type="match status" value="1"/>
</dbReference>
<dbReference type="PANTHER" id="PTHR23523:SF2">
    <property type="entry name" value="2-NITROIMIDAZOLE TRANSPORTER"/>
    <property type="match status" value="1"/>
</dbReference>
<dbReference type="Proteomes" id="UP001597301">
    <property type="component" value="Unassembled WGS sequence"/>
</dbReference>
<evidence type="ECO:0000313" key="9">
    <source>
        <dbReference type="Proteomes" id="UP001597301"/>
    </source>
</evidence>
<feature type="transmembrane region" description="Helical" evidence="6">
    <location>
        <begin position="350"/>
        <end position="366"/>
    </location>
</feature>
<dbReference type="InterPro" id="IPR020846">
    <property type="entry name" value="MFS_dom"/>
</dbReference>
<keyword evidence="4 6" id="KW-1133">Transmembrane helix</keyword>
<sequence>MVKNTTLDYQSKQVGTWGLFIGIILIGANLRAPLTSVGSLLPFIRDDVGISNTLAGLITTLPLLAFAFLSPLAPKIASRIGMEWTVFWSLFLLTMGMVVRSYFGTAALFAGTVFIGLAIAIGNVLIPGMIKKNFPYRIGLVTGMYAVIMNFFAALASGISVPVSFVFGIGWKGALAFWTILSILAMVIWIPQIRRRSQNTRAKQVAFKKSNSLLKSPLAWHITLYMGAQSLMFYTASTWVPVILQSYGYSSSSAGWMLSLMQFTVVPFTFLIPVMAEKMGSQRALSVSTGVLFFLGSGGLFLGHHFLIPISVIFIGIASGSAFSLSMMFFSLRASSGQQAAEISGMAQSVGYLLAAFGPVLFGALYDVTNAWTIPLAGLLVLSCFIIFFGNEAGKNRLLDDEHRPLAEQVGVN</sequence>
<feature type="transmembrane region" description="Helical" evidence="6">
    <location>
        <begin position="372"/>
        <end position="390"/>
    </location>
</feature>
<dbReference type="Pfam" id="PF07690">
    <property type="entry name" value="MFS_1"/>
    <property type="match status" value="1"/>
</dbReference>
<dbReference type="EMBL" id="JBHUEO010000062">
    <property type="protein sequence ID" value="MFD1708185.1"/>
    <property type="molecule type" value="Genomic_DNA"/>
</dbReference>
<dbReference type="InterPro" id="IPR011701">
    <property type="entry name" value="MFS"/>
</dbReference>
<keyword evidence="5 6" id="KW-0472">Membrane</keyword>
<comment type="subcellular location">
    <subcellularLocation>
        <location evidence="1">Cell membrane</location>
        <topology evidence="1">Multi-pass membrane protein</topology>
    </subcellularLocation>
</comment>
<dbReference type="SUPFAM" id="SSF103473">
    <property type="entry name" value="MFS general substrate transporter"/>
    <property type="match status" value="1"/>
</dbReference>
<dbReference type="InterPro" id="IPR052524">
    <property type="entry name" value="MFS_Cyanate_Porter"/>
</dbReference>
<gene>
    <name evidence="8" type="ORF">ACFSCZ_15810</name>
</gene>
<proteinExistence type="predicted"/>
<evidence type="ECO:0000256" key="5">
    <source>
        <dbReference type="ARBA" id="ARBA00023136"/>
    </source>
</evidence>
<dbReference type="InterPro" id="IPR036259">
    <property type="entry name" value="MFS_trans_sf"/>
</dbReference>
<feature type="transmembrane region" description="Helical" evidence="6">
    <location>
        <begin position="254"/>
        <end position="272"/>
    </location>
</feature>
<feature type="transmembrane region" description="Helical" evidence="6">
    <location>
        <begin position="14"/>
        <end position="34"/>
    </location>
</feature>
<evidence type="ECO:0000259" key="7">
    <source>
        <dbReference type="PROSITE" id="PS50850"/>
    </source>
</evidence>
<accession>A0ABW4KJJ5</accession>
<evidence type="ECO:0000313" key="8">
    <source>
        <dbReference type="EMBL" id="MFD1708185.1"/>
    </source>
</evidence>
<feature type="transmembrane region" description="Helical" evidence="6">
    <location>
        <begin position="85"/>
        <end position="103"/>
    </location>
</feature>
<feature type="transmembrane region" description="Helical" evidence="6">
    <location>
        <begin position="54"/>
        <end position="73"/>
    </location>
</feature>
<feature type="transmembrane region" description="Helical" evidence="6">
    <location>
        <begin position="212"/>
        <end position="234"/>
    </location>
</feature>
<reference evidence="9" key="1">
    <citation type="journal article" date="2019" name="Int. J. Syst. Evol. Microbiol.">
        <title>The Global Catalogue of Microorganisms (GCM) 10K type strain sequencing project: providing services to taxonomists for standard genome sequencing and annotation.</title>
        <authorList>
            <consortium name="The Broad Institute Genomics Platform"/>
            <consortium name="The Broad Institute Genome Sequencing Center for Infectious Disease"/>
            <person name="Wu L."/>
            <person name="Ma J."/>
        </authorList>
    </citation>
    <scope>NUCLEOTIDE SEQUENCE [LARGE SCALE GENOMIC DNA]</scope>
    <source>
        <strain evidence="9">CGMCC 1.12295</strain>
    </source>
</reference>
<feature type="transmembrane region" description="Helical" evidence="6">
    <location>
        <begin position="138"/>
        <end position="163"/>
    </location>
</feature>
<feature type="transmembrane region" description="Helical" evidence="6">
    <location>
        <begin position="169"/>
        <end position="191"/>
    </location>
</feature>
<evidence type="ECO:0000256" key="2">
    <source>
        <dbReference type="ARBA" id="ARBA00022448"/>
    </source>
</evidence>
<dbReference type="RefSeq" id="WP_380775194.1">
    <property type="nucleotide sequence ID" value="NZ_JBHUEO010000062.1"/>
</dbReference>
<keyword evidence="9" id="KW-1185">Reference proteome</keyword>
<evidence type="ECO:0000256" key="3">
    <source>
        <dbReference type="ARBA" id="ARBA00022692"/>
    </source>
</evidence>
<feature type="transmembrane region" description="Helical" evidence="6">
    <location>
        <begin position="109"/>
        <end position="126"/>
    </location>
</feature>
<dbReference type="CDD" id="cd17339">
    <property type="entry name" value="MFS_NIMT_CynX_like"/>
    <property type="match status" value="1"/>
</dbReference>